<feature type="non-terminal residue" evidence="2">
    <location>
        <position position="120"/>
    </location>
</feature>
<name>X1AV77_9ZZZZ</name>
<dbReference type="GO" id="GO:0004399">
    <property type="term" value="F:histidinol dehydrogenase activity"/>
    <property type="evidence" value="ECO:0007669"/>
    <property type="project" value="TreeGrafter"/>
</dbReference>
<dbReference type="GO" id="GO:0051287">
    <property type="term" value="F:NAD binding"/>
    <property type="evidence" value="ECO:0007669"/>
    <property type="project" value="InterPro"/>
</dbReference>
<dbReference type="PRINTS" id="PR00083">
    <property type="entry name" value="HOLDHDRGNASE"/>
</dbReference>
<proteinExistence type="predicted"/>
<dbReference type="AlphaFoldDB" id="X1AV77"/>
<dbReference type="InterPro" id="IPR012131">
    <property type="entry name" value="Hstdl_DH"/>
</dbReference>
<sequence>MKKIKDASKIRIIAEKPKDIAQDIEKIKNSIKNIVEDIRTKKDAALIRYTKEYDNVDIQEIKVSETEIDKQSKKVSKEFLDAISVAKTNIEKFHNACMPKDEVKLTSDQGIELGQLIVPF</sequence>
<evidence type="ECO:0008006" key="3">
    <source>
        <dbReference type="Google" id="ProtNLM"/>
    </source>
</evidence>
<reference evidence="2" key="1">
    <citation type="journal article" date="2014" name="Front. Microbiol.">
        <title>High frequency of phylogenetically diverse reductive dehalogenase-homologous genes in deep subseafloor sedimentary metagenomes.</title>
        <authorList>
            <person name="Kawai M."/>
            <person name="Futagami T."/>
            <person name="Toyoda A."/>
            <person name="Takaki Y."/>
            <person name="Nishi S."/>
            <person name="Hori S."/>
            <person name="Arai W."/>
            <person name="Tsubouchi T."/>
            <person name="Morono Y."/>
            <person name="Uchiyama I."/>
            <person name="Ito T."/>
            <person name="Fujiyama A."/>
            <person name="Inagaki F."/>
            <person name="Takami H."/>
        </authorList>
    </citation>
    <scope>NUCLEOTIDE SEQUENCE</scope>
    <source>
        <strain evidence="2">Expedition CK06-06</strain>
    </source>
</reference>
<dbReference type="GO" id="GO:0000105">
    <property type="term" value="P:L-histidine biosynthetic process"/>
    <property type="evidence" value="ECO:0007669"/>
    <property type="project" value="TreeGrafter"/>
</dbReference>
<evidence type="ECO:0000256" key="1">
    <source>
        <dbReference type="ARBA" id="ARBA00023002"/>
    </source>
</evidence>
<evidence type="ECO:0000313" key="2">
    <source>
        <dbReference type="EMBL" id="GAG86580.1"/>
    </source>
</evidence>
<protein>
    <recommendedName>
        <fullName evidence="3">Histidinol dehydrogenase</fullName>
    </recommendedName>
</protein>
<dbReference type="Pfam" id="PF00815">
    <property type="entry name" value="Histidinol_dh"/>
    <property type="match status" value="1"/>
</dbReference>
<gene>
    <name evidence="2" type="ORF">S01H4_30251</name>
</gene>
<accession>X1AV77</accession>
<dbReference type="Gene3D" id="3.40.50.1980">
    <property type="entry name" value="Nitrogenase molybdenum iron protein domain"/>
    <property type="match status" value="1"/>
</dbReference>
<dbReference type="GO" id="GO:0046872">
    <property type="term" value="F:metal ion binding"/>
    <property type="evidence" value="ECO:0007669"/>
    <property type="project" value="InterPro"/>
</dbReference>
<dbReference type="GO" id="GO:0005737">
    <property type="term" value="C:cytoplasm"/>
    <property type="evidence" value="ECO:0007669"/>
    <property type="project" value="TreeGrafter"/>
</dbReference>
<dbReference type="EMBL" id="BART01015600">
    <property type="protein sequence ID" value="GAG86580.1"/>
    <property type="molecule type" value="Genomic_DNA"/>
</dbReference>
<comment type="caution">
    <text evidence="2">The sequence shown here is derived from an EMBL/GenBank/DDBJ whole genome shotgun (WGS) entry which is preliminary data.</text>
</comment>
<organism evidence="2">
    <name type="scientific">marine sediment metagenome</name>
    <dbReference type="NCBI Taxonomy" id="412755"/>
    <lineage>
        <taxon>unclassified sequences</taxon>
        <taxon>metagenomes</taxon>
        <taxon>ecological metagenomes</taxon>
    </lineage>
</organism>
<keyword evidence="1" id="KW-0560">Oxidoreductase</keyword>
<dbReference type="PANTHER" id="PTHR21256:SF2">
    <property type="entry name" value="HISTIDINE BIOSYNTHESIS TRIFUNCTIONAL PROTEIN"/>
    <property type="match status" value="1"/>
</dbReference>
<dbReference type="PANTHER" id="PTHR21256">
    <property type="entry name" value="HISTIDINOL DEHYDROGENASE HDH"/>
    <property type="match status" value="1"/>
</dbReference>